<dbReference type="Proteomes" id="UP000006365">
    <property type="component" value="Chromosome"/>
</dbReference>
<feature type="domain" description="PilZ" evidence="1">
    <location>
        <begin position="102"/>
        <end position="209"/>
    </location>
</feature>
<organism evidence="2 3">
    <name type="scientific">Desulfobulbus propionicus (strain ATCC 33891 / DSM 2032 / VKM B-1956 / 1pr3)</name>
    <dbReference type="NCBI Taxonomy" id="577650"/>
    <lineage>
        <taxon>Bacteria</taxon>
        <taxon>Pseudomonadati</taxon>
        <taxon>Thermodesulfobacteriota</taxon>
        <taxon>Desulfobulbia</taxon>
        <taxon>Desulfobulbales</taxon>
        <taxon>Desulfobulbaceae</taxon>
        <taxon>Desulfobulbus</taxon>
    </lineage>
</organism>
<gene>
    <name evidence="2" type="ordered locus">Despr_2170</name>
</gene>
<keyword evidence="3" id="KW-1185">Reference proteome</keyword>
<proteinExistence type="predicted"/>
<dbReference type="Pfam" id="PF07238">
    <property type="entry name" value="PilZ"/>
    <property type="match status" value="1"/>
</dbReference>
<name>A0A7U3YMW7_DESPD</name>
<dbReference type="EMBL" id="CP002364">
    <property type="protein sequence ID" value="ADW18315.1"/>
    <property type="molecule type" value="Genomic_DNA"/>
</dbReference>
<sequence>MKSIEEILQAIDDHSPTIVDLPGNREESFRCKALLIKKQGQVIELVCPPHSWEADALKLGADCNLAVEHNGKTVNLIARLDSIVGDRRLHLTARAPVSPESLREYFRVSINTPVEASYIANIKEIKGRTWKLVGTTIDLSGSGILAVFDQKPPSNHRIQLVITAPEDAPPIVCLANVVRTYRIRKNRYQVAFHFETISTKTRDQIISCCLHEQRRQLRENARVA</sequence>
<evidence type="ECO:0000313" key="3">
    <source>
        <dbReference type="Proteomes" id="UP000006365"/>
    </source>
</evidence>
<dbReference type="InterPro" id="IPR009875">
    <property type="entry name" value="PilZ_domain"/>
</dbReference>
<dbReference type="AlphaFoldDB" id="A0A7U3YMW7"/>
<dbReference type="GO" id="GO:0035438">
    <property type="term" value="F:cyclic-di-GMP binding"/>
    <property type="evidence" value="ECO:0007669"/>
    <property type="project" value="InterPro"/>
</dbReference>
<reference evidence="2 3" key="1">
    <citation type="journal article" date="2011" name="Stand. Genomic Sci.">
        <title>Complete genome sequence of Desulfobulbus propionicus type strain (1pr3).</title>
        <authorList>
            <person name="Pagani I."/>
            <person name="Lapidus A."/>
            <person name="Nolan M."/>
            <person name="Lucas S."/>
            <person name="Hammon N."/>
            <person name="Deshpande S."/>
            <person name="Cheng J.F."/>
            <person name="Chertkov O."/>
            <person name="Davenport K."/>
            <person name="Tapia R."/>
            <person name="Han C."/>
            <person name="Goodwin L."/>
            <person name="Pitluck S."/>
            <person name="Liolios K."/>
            <person name="Mavromatis K."/>
            <person name="Ivanova N."/>
            <person name="Mikhailova N."/>
            <person name="Pati A."/>
            <person name="Chen A."/>
            <person name="Palaniappan K."/>
            <person name="Land M."/>
            <person name="Hauser L."/>
            <person name="Chang Y.J."/>
            <person name="Jeffries C.D."/>
            <person name="Detter J.C."/>
            <person name="Brambilla E."/>
            <person name="Kannan K.P."/>
            <person name="Djao O.D."/>
            <person name="Rohde M."/>
            <person name="Pukall R."/>
            <person name="Spring S."/>
            <person name="Goker M."/>
            <person name="Sikorski J."/>
            <person name="Woyke T."/>
            <person name="Bristow J."/>
            <person name="Eisen J.A."/>
            <person name="Markowitz V."/>
            <person name="Hugenholtz P."/>
            <person name="Kyrpides N.C."/>
            <person name="Klenk H.P."/>
        </authorList>
    </citation>
    <scope>NUCLEOTIDE SEQUENCE [LARGE SCALE GENOMIC DNA]</scope>
    <source>
        <strain evidence="3">ATCC 33891 / DSM 2032 / 1pr3</strain>
    </source>
</reference>
<dbReference type="RefSeq" id="WP_015724854.1">
    <property type="nucleotide sequence ID" value="NC_014972.1"/>
</dbReference>
<evidence type="ECO:0000259" key="1">
    <source>
        <dbReference type="Pfam" id="PF07238"/>
    </source>
</evidence>
<evidence type="ECO:0000313" key="2">
    <source>
        <dbReference type="EMBL" id="ADW18315.1"/>
    </source>
</evidence>
<dbReference type="KEGG" id="dpr:Despr_2170"/>
<protein>
    <submittedName>
        <fullName evidence="2">Type IV pilus assembly PilZ</fullName>
    </submittedName>
</protein>
<dbReference type="Gene3D" id="2.40.10.220">
    <property type="entry name" value="predicted glycosyltransferase like domains"/>
    <property type="match status" value="1"/>
</dbReference>
<accession>A0A7U3YMW7</accession>